<organism evidence="1 2">
    <name type="scientific">Kingella pumchi</name>
    <dbReference type="NCBI Taxonomy" id="2779506"/>
    <lineage>
        <taxon>Bacteria</taxon>
        <taxon>Pseudomonadati</taxon>
        <taxon>Pseudomonadota</taxon>
        <taxon>Betaproteobacteria</taxon>
        <taxon>Neisseriales</taxon>
        <taxon>Neisseriaceae</taxon>
        <taxon>Kingella</taxon>
    </lineage>
</organism>
<reference evidence="1 2" key="1">
    <citation type="submission" date="2022-02" db="EMBL/GenBank/DDBJ databases">
        <title>Genome sequence data of Kingella unionensis sp. nov. strain CICC 24913 (CCUG 75125).</title>
        <authorList>
            <person name="Xiao M."/>
        </authorList>
    </citation>
    <scope>NUCLEOTIDE SEQUENCE [LARGE SCALE GENOMIC DNA]</scope>
    <source>
        <strain evidence="1 2">CICC 24913</strain>
    </source>
</reference>
<dbReference type="EMBL" id="JAKOOW010000022">
    <property type="protein sequence ID" value="MCG6503949.1"/>
    <property type="molecule type" value="Genomic_DNA"/>
</dbReference>
<dbReference type="GO" id="GO:0004386">
    <property type="term" value="F:helicase activity"/>
    <property type="evidence" value="ECO:0007669"/>
    <property type="project" value="UniProtKB-KW"/>
</dbReference>
<keyword evidence="2" id="KW-1185">Reference proteome</keyword>
<keyword evidence="1" id="KW-0378">Hydrolase</keyword>
<evidence type="ECO:0000313" key="2">
    <source>
        <dbReference type="Proteomes" id="UP001298424"/>
    </source>
</evidence>
<protein>
    <submittedName>
        <fullName evidence="1">ATP-dependent DNA helicase RuvA</fullName>
    </submittedName>
</protein>
<proteinExistence type="predicted"/>
<sequence>MAALTELVNVHGHRIFVNTNQILRLEPKNENPDTTTIVMLGSEGDTFFEVMGLVDDIAAKLNREMSGF</sequence>
<keyword evidence="1" id="KW-0347">Helicase</keyword>
<keyword evidence="1" id="KW-0067">ATP-binding</keyword>
<name>A0ABS9NMC8_9NEIS</name>
<dbReference type="Proteomes" id="UP001298424">
    <property type="component" value="Unassembled WGS sequence"/>
</dbReference>
<dbReference type="RefSeq" id="WP_238746609.1">
    <property type="nucleotide sequence ID" value="NZ_JAKOOW010000022.1"/>
</dbReference>
<evidence type="ECO:0000313" key="1">
    <source>
        <dbReference type="EMBL" id="MCG6503949.1"/>
    </source>
</evidence>
<accession>A0ABS9NMC8</accession>
<gene>
    <name evidence="1" type="ORF">MB824_05510</name>
</gene>
<comment type="caution">
    <text evidence="1">The sequence shown here is derived from an EMBL/GenBank/DDBJ whole genome shotgun (WGS) entry which is preliminary data.</text>
</comment>
<keyword evidence="1" id="KW-0547">Nucleotide-binding</keyword>